<evidence type="ECO:0000313" key="1">
    <source>
        <dbReference type="EMBL" id="KAG8538728.1"/>
    </source>
</evidence>
<dbReference type="AlphaFoldDB" id="A0AAV6YRL4"/>
<dbReference type="Proteomes" id="UP000824782">
    <property type="component" value="Unassembled WGS sequence"/>
</dbReference>
<organism evidence="1 2">
    <name type="scientific">Engystomops pustulosus</name>
    <name type="common">Tungara frog</name>
    <name type="synonym">Physalaemus pustulosus</name>
    <dbReference type="NCBI Taxonomy" id="76066"/>
    <lineage>
        <taxon>Eukaryota</taxon>
        <taxon>Metazoa</taxon>
        <taxon>Chordata</taxon>
        <taxon>Craniata</taxon>
        <taxon>Vertebrata</taxon>
        <taxon>Euteleostomi</taxon>
        <taxon>Amphibia</taxon>
        <taxon>Batrachia</taxon>
        <taxon>Anura</taxon>
        <taxon>Neobatrachia</taxon>
        <taxon>Hyloidea</taxon>
        <taxon>Leptodactylidae</taxon>
        <taxon>Leiuperinae</taxon>
        <taxon>Engystomops</taxon>
    </lineage>
</organism>
<protein>
    <submittedName>
        <fullName evidence="1">Uncharacterized protein</fullName>
    </submittedName>
</protein>
<sequence>MRWSFHFRLHYNCRRLYAFSCGSCTDEESHGGGDQLVPPVQKTGHGCQSLFCSNPRINDPAHLSPHVRIRLYILTPHLTLYTQGAVS</sequence>
<accession>A0AAV6YRL4</accession>
<evidence type="ECO:0000313" key="2">
    <source>
        <dbReference type="Proteomes" id="UP000824782"/>
    </source>
</evidence>
<gene>
    <name evidence="1" type="ORF">GDO81_022160</name>
</gene>
<comment type="caution">
    <text evidence="1">The sequence shown here is derived from an EMBL/GenBank/DDBJ whole genome shotgun (WGS) entry which is preliminary data.</text>
</comment>
<keyword evidence="2" id="KW-1185">Reference proteome</keyword>
<reference evidence="1" key="1">
    <citation type="thesis" date="2020" institute="ProQuest LLC" country="789 East Eisenhower Parkway, Ann Arbor, MI, USA">
        <title>Comparative Genomics and Chromosome Evolution.</title>
        <authorList>
            <person name="Mudd A.B."/>
        </authorList>
    </citation>
    <scope>NUCLEOTIDE SEQUENCE</scope>
    <source>
        <strain evidence="1">237g6f4</strain>
        <tissue evidence="1">Blood</tissue>
    </source>
</reference>
<name>A0AAV6YRL4_ENGPU</name>
<proteinExistence type="predicted"/>
<dbReference type="EMBL" id="WNYA01019053">
    <property type="protein sequence ID" value="KAG8538728.1"/>
    <property type="molecule type" value="Genomic_DNA"/>
</dbReference>